<evidence type="ECO:0000256" key="4">
    <source>
        <dbReference type="SAM" id="MobiDB-lite"/>
    </source>
</evidence>
<feature type="region of interest" description="Disordered" evidence="4">
    <location>
        <begin position="528"/>
        <end position="617"/>
    </location>
</feature>
<evidence type="ECO:0000313" key="7">
    <source>
        <dbReference type="EMBL" id="SOB74484.1"/>
    </source>
</evidence>
<dbReference type="Proteomes" id="UP000274850">
    <property type="component" value="Segment"/>
</dbReference>
<feature type="compositionally biased region" description="Low complexity" evidence="4">
    <location>
        <begin position="599"/>
        <end position="609"/>
    </location>
</feature>
<dbReference type="EMBL" id="LT907979">
    <property type="protein sequence ID" value="SOB74484.1"/>
    <property type="molecule type" value="Genomic_DNA"/>
</dbReference>
<evidence type="ECO:0000259" key="6">
    <source>
        <dbReference type="Pfam" id="PF17846"/>
    </source>
</evidence>
<proteinExistence type="predicted"/>
<dbReference type="Pfam" id="PF17846">
    <property type="entry name" value="XRN_M"/>
    <property type="match status" value="2"/>
</dbReference>
<keyword evidence="2" id="KW-0378">Hydrolase</keyword>
<name>A0A285PXX4_9VIRU</name>
<accession>A0A285PXX4</accession>
<dbReference type="Pfam" id="PF03159">
    <property type="entry name" value="XRN_N"/>
    <property type="match status" value="2"/>
</dbReference>
<dbReference type="InterPro" id="IPR004859">
    <property type="entry name" value="Xrn1_N"/>
</dbReference>
<dbReference type="GO" id="GO:0000956">
    <property type="term" value="P:nuclear-transcribed mRNA catabolic process"/>
    <property type="evidence" value="ECO:0007669"/>
    <property type="project" value="TreeGrafter"/>
</dbReference>
<protein>
    <submittedName>
        <fullName evidence="7">5'-3' exoribonuclease</fullName>
    </submittedName>
</protein>
<feature type="domain" description="Xrn1 helical" evidence="6">
    <location>
        <begin position="373"/>
        <end position="509"/>
    </location>
</feature>
<feature type="domain" description="Xrn1 N-terminal" evidence="5">
    <location>
        <begin position="123"/>
        <end position="210"/>
    </location>
</feature>
<dbReference type="GO" id="GO:0003723">
    <property type="term" value="F:RNA binding"/>
    <property type="evidence" value="ECO:0007669"/>
    <property type="project" value="TreeGrafter"/>
</dbReference>
<feature type="compositionally biased region" description="Gly residues" evidence="4">
    <location>
        <begin position="551"/>
        <end position="565"/>
    </location>
</feature>
<dbReference type="PANTHER" id="PTHR12341">
    <property type="entry name" value="5'-&gt;3' EXORIBONUCLEASE"/>
    <property type="match status" value="1"/>
</dbReference>
<organism evidence="7">
    <name type="scientific">Cedratvirus lausannensis</name>
    <dbReference type="NCBI Taxonomy" id="2023205"/>
    <lineage>
        <taxon>Viruses</taxon>
        <taxon>Pithoviruses</taxon>
        <taxon>Orthocedratvirinae</taxon>
        <taxon>Alphacedratvirus</taxon>
        <taxon>Alphacedratvirus francolausannense</taxon>
    </lineage>
</organism>
<keyword evidence="1" id="KW-0540">Nuclease</keyword>
<evidence type="ECO:0000256" key="1">
    <source>
        <dbReference type="ARBA" id="ARBA00022722"/>
    </source>
</evidence>
<keyword evidence="3" id="KW-0269">Exonuclease</keyword>
<dbReference type="GO" id="GO:0004534">
    <property type="term" value="F:5'-3' RNA exonuclease activity"/>
    <property type="evidence" value="ECO:0007669"/>
    <property type="project" value="TreeGrafter"/>
</dbReference>
<feature type="domain" description="Xrn1 N-terminal" evidence="5">
    <location>
        <begin position="1"/>
        <end position="119"/>
    </location>
</feature>
<evidence type="ECO:0000256" key="2">
    <source>
        <dbReference type="ARBA" id="ARBA00022801"/>
    </source>
</evidence>
<gene>
    <name evidence="7" type="ORF">BQ9231_00601</name>
</gene>
<dbReference type="Gene3D" id="3.40.50.12390">
    <property type="match status" value="1"/>
</dbReference>
<keyword evidence="8" id="KW-1185">Reference proteome</keyword>
<evidence type="ECO:0000313" key="8">
    <source>
        <dbReference type="Proteomes" id="UP000274850"/>
    </source>
</evidence>
<dbReference type="InterPro" id="IPR027073">
    <property type="entry name" value="5_3_exoribonuclease"/>
</dbReference>
<reference evidence="7" key="1">
    <citation type="submission" date="2017-08" db="EMBL/GenBank/DDBJ databases">
        <authorList>
            <person name="de Groot N.N."/>
        </authorList>
    </citation>
    <scope>NUCLEOTIDE SEQUENCE</scope>
</reference>
<sequence length="617" mass="69413">MGVPKFYSWLRSKNREYRGIIQRSVPATVSSLSIDMNGLLHQVAQLVFSYGTLADENRMKILETSTEEGLYADYFATLSTEIMNLLTQVAPKDILILAVDGVAPLAKINQQRARRFTSSPTPFFNSNVISPGTDFMFRVDDFLRSWIEDNVAILPPQIVYSSHMVPGEAEQKIFDFFRENALPGSHCISGLDADLVVLSLTVPSNMLVIRQDITDIVSVRNLKEYLYSVMRQETAIPDFIYLSFLLGNDFLPNPPAMEDLPNALDSLLQAYARVGKPLTDRLQVNLSVLKEILSLLPEKEMLFAEISRNPNAPSSIISYRNMVTRQGIKSVRDLNLEAYSAFWYKQALGPRDLEDVATKLLGRRPFPVTPSRIQDMAKKYLAGMNWISLYYYGADLNLSWFYPYHYAPLLQDLILAQPDEELDYFPSEADPFSSSFLNVPQQLTAIMPATSLAIIPEEMRELVFTNLVDEFPKEVVIEEKIGGAAWHKKVILPFLDERRLVVNTPPFTPQRIAQFQPDNELRIKREVEQVTFSPTQRGRGRGRGGNTFARGGQGFPTRGRGGSSRGGTTFSRGRGGYRGGNTSSSRGQDNFSSRGRGRGQNTRGRGTQQWVSKVPLM</sequence>
<evidence type="ECO:0000259" key="5">
    <source>
        <dbReference type="Pfam" id="PF03159"/>
    </source>
</evidence>
<evidence type="ECO:0000256" key="3">
    <source>
        <dbReference type="ARBA" id="ARBA00022839"/>
    </source>
</evidence>
<dbReference type="InterPro" id="IPR041412">
    <property type="entry name" value="Xrn1_helical"/>
</dbReference>
<feature type="domain" description="Xrn1 helical" evidence="6">
    <location>
        <begin position="232"/>
        <end position="311"/>
    </location>
</feature>